<dbReference type="PANTHER" id="PTHR16631">
    <property type="entry name" value="GLUCAN 1,3-BETA-GLUCOSIDASE"/>
    <property type="match status" value="1"/>
</dbReference>
<evidence type="ECO:0000256" key="3">
    <source>
        <dbReference type="ARBA" id="ARBA00022512"/>
    </source>
</evidence>
<keyword evidence="6" id="KW-0378">Hydrolase</keyword>
<dbReference type="InterPro" id="IPR017853">
    <property type="entry name" value="GH"/>
</dbReference>
<dbReference type="AlphaFoldDB" id="G8BZH8"/>
<keyword evidence="8" id="KW-0472">Membrane</keyword>
<dbReference type="OrthoDB" id="4082933at2759"/>
<evidence type="ECO:0008006" key="11">
    <source>
        <dbReference type="Google" id="ProtNLM"/>
    </source>
</evidence>
<accession>G8BZH8</accession>
<name>G8BZH8_TETPH</name>
<dbReference type="EMBL" id="HE612866">
    <property type="protein sequence ID" value="CCE65306.1"/>
    <property type="molecule type" value="Genomic_DNA"/>
</dbReference>
<dbReference type="GO" id="GO:0071555">
    <property type="term" value="P:cell wall organization"/>
    <property type="evidence" value="ECO:0007669"/>
    <property type="project" value="TreeGrafter"/>
</dbReference>
<dbReference type="PANTHER" id="PTHR16631:SF24">
    <property type="entry name" value="FAMILY 17 GLUCOSIDASE SCW11-RELATED"/>
    <property type="match status" value="1"/>
</dbReference>
<keyword evidence="3" id="KW-0134">Cell wall</keyword>
<evidence type="ECO:0000256" key="5">
    <source>
        <dbReference type="ARBA" id="ARBA00022729"/>
    </source>
</evidence>
<keyword evidence="8" id="KW-0812">Transmembrane</keyword>
<evidence type="ECO:0000256" key="2">
    <source>
        <dbReference type="ARBA" id="ARBA00008773"/>
    </source>
</evidence>
<dbReference type="RefSeq" id="XP_003687740.1">
    <property type="nucleotide sequence ID" value="XM_003687692.1"/>
</dbReference>
<gene>
    <name evidence="9" type="primary">TPHA0K01730</name>
    <name evidence="9" type="ordered locus">TPHA_0K01730</name>
</gene>
<dbReference type="GO" id="GO:0009277">
    <property type="term" value="C:fungal-type cell wall"/>
    <property type="evidence" value="ECO:0007669"/>
    <property type="project" value="TreeGrafter"/>
</dbReference>
<dbReference type="HOGENOM" id="CLU_027285_3_0_1"/>
<keyword evidence="4" id="KW-0964">Secreted</keyword>
<feature type="transmembrane region" description="Helical" evidence="8">
    <location>
        <begin position="6"/>
        <end position="26"/>
    </location>
</feature>
<dbReference type="OMA" id="VVCPYAT"/>
<proteinExistence type="inferred from homology"/>
<dbReference type="STRING" id="1071381.G8BZH8"/>
<dbReference type="GO" id="GO:0042973">
    <property type="term" value="F:glucan endo-1,3-beta-D-glucosidase activity"/>
    <property type="evidence" value="ECO:0007669"/>
    <property type="project" value="TreeGrafter"/>
</dbReference>
<dbReference type="eggNOG" id="ENOG502QS0R">
    <property type="taxonomic scope" value="Eukaryota"/>
</dbReference>
<dbReference type="InterPro" id="IPR050732">
    <property type="entry name" value="Beta-glucan_modifiers"/>
</dbReference>
<evidence type="ECO:0000313" key="10">
    <source>
        <dbReference type="Proteomes" id="UP000005666"/>
    </source>
</evidence>
<evidence type="ECO:0000256" key="8">
    <source>
        <dbReference type="SAM" id="Phobius"/>
    </source>
</evidence>
<sequence length="433" mass="45417">MYTQSFIQYIITSILIASFASAFPVLDKRLILTRVHTASTTNTVTDFYSTTTEVVVAPTVKYIISGDSTSTTTLFPSNAASTAAPVTITTFIQKDVNAETTSSATSAAQSTVSALNQDNFAAQSSSKATTTLSPASTAITQAEETTSTSIAVAATSSSSSSSSSSLVGAPQAIVYSPYNDDGSCKDADTVKTDLNFIASKGIFQIRVYATDCNSLETVEPVCKDLGIKINQGLWISSAGVDSIDDSLSSLIAYGQSNNWDVIEYITIGNEAVNSGYCSVSDLIAKIASVKSQLQAAGYSGQVTTSEPPVTFINSPELCTSSDIDFVGINPHSYFDANSNAASAGSFVKGQYDLTVAACGSKNVVITETGFPSAGNQNGGNIPSKANQLIAVQSILDEMNKQVTILSTYNDFWKDPGSYGIEQYFGISDLLVDA</sequence>
<dbReference type="GO" id="GO:0009986">
    <property type="term" value="C:cell surface"/>
    <property type="evidence" value="ECO:0007669"/>
    <property type="project" value="TreeGrafter"/>
</dbReference>
<dbReference type="KEGG" id="tpf:TPHA_0K01730"/>
<evidence type="ECO:0000256" key="1">
    <source>
        <dbReference type="ARBA" id="ARBA00004191"/>
    </source>
</evidence>
<keyword evidence="5" id="KW-0732">Signal</keyword>
<protein>
    <recommendedName>
        <fullName evidence="11">Glycoside hydrolase family 17 protein</fullName>
    </recommendedName>
</protein>
<reference evidence="9 10" key="1">
    <citation type="journal article" date="2011" name="Proc. Natl. Acad. Sci. U.S.A.">
        <title>Evolutionary erosion of yeast sex chromosomes by mating-type switching accidents.</title>
        <authorList>
            <person name="Gordon J.L."/>
            <person name="Armisen D."/>
            <person name="Proux-Wera E."/>
            <person name="Oheigeartaigh S.S."/>
            <person name="Byrne K.P."/>
            <person name="Wolfe K.H."/>
        </authorList>
    </citation>
    <scope>NUCLEOTIDE SEQUENCE [LARGE SCALE GENOMIC DNA]</scope>
    <source>
        <strain evidence="10">ATCC 24235 / CBS 4417 / NBRC 1672 / NRRL Y-8282 / UCD 70-5</strain>
    </source>
</reference>
<organism evidence="9 10">
    <name type="scientific">Tetrapisispora phaffii (strain ATCC 24235 / CBS 4417 / NBRC 1672 / NRRL Y-8282 / UCD 70-5)</name>
    <name type="common">Yeast</name>
    <name type="synonym">Fabospora phaffii</name>
    <dbReference type="NCBI Taxonomy" id="1071381"/>
    <lineage>
        <taxon>Eukaryota</taxon>
        <taxon>Fungi</taxon>
        <taxon>Dikarya</taxon>
        <taxon>Ascomycota</taxon>
        <taxon>Saccharomycotina</taxon>
        <taxon>Saccharomycetes</taxon>
        <taxon>Saccharomycetales</taxon>
        <taxon>Saccharomycetaceae</taxon>
        <taxon>Tetrapisispora</taxon>
    </lineage>
</organism>
<dbReference type="SUPFAM" id="SSF51445">
    <property type="entry name" value="(Trans)glycosidases"/>
    <property type="match status" value="1"/>
</dbReference>
<dbReference type="GO" id="GO:0005576">
    <property type="term" value="C:extracellular region"/>
    <property type="evidence" value="ECO:0007669"/>
    <property type="project" value="TreeGrafter"/>
</dbReference>
<keyword evidence="7" id="KW-0326">Glycosidase</keyword>
<dbReference type="Proteomes" id="UP000005666">
    <property type="component" value="Chromosome 11"/>
</dbReference>
<keyword evidence="10" id="KW-1185">Reference proteome</keyword>
<comment type="subcellular location">
    <subcellularLocation>
        <location evidence="1">Secreted</location>
        <location evidence="1">Cell wall</location>
    </subcellularLocation>
</comment>
<evidence type="ECO:0000256" key="7">
    <source>
        <dbReference type="ARBA" id="ARBA00023295"/>
    </source>
</evidence>
<dbReference type="FunFam" id="3.20.20.80:FF:000160">
    <property type="entry name" value="Probable beta-glucosidase btgE"/>
    <property type="match status" value="1"/>
</dbReference>
<dbReference type="GeneID" id="11533299"/>
<evidence type="ECO:0000256" key="6">
    <source>
        <dbReference type="ARBA" id="ARBA00022801"/>
    </source>
</evidence>
<evidence type="ECO:0000256" key="4">
    <source>
        <dbReference type="ARBA" id="ARBA00022525"/>
    </source>
</evidence>
<comment type="similarity">
    <text evidence="2">Belongs to the glycosyl hydrolase 17 family.</text>
</comment>
<keyword evidence="8" id="KW-1133">Transmembrane helix</keyword>
<evidence type="ECO:0000313" key="9">
    <source>
        <dbReference type="EMBL" id="CCE65306.1"/>
    </source>
</evidence>
<dbReference type="Gene3D" id="3.20.20.80">
    <property type="entry name" value="Glycosidases"/>
    <property type="match status" value="2"/>
</dbReference>